<dbReference type="PANTHER" id="PTHR21583:SF8">
    <property type="entry name" value="PROTEIN ELYS"/>
    <property type="match status" value="1"/>
</dbReference>
<dbReference type="InterPro" id="IPR052620">
    <property type="entry name" value="ELYS/MEL-28_NucAsmblyFactor"/>
</dbReference>
<reference evidence="3" key="1">
    <citation type="submission" date="2016-01" db="EMBL/GenBank/DDBJ databases">
        <title>Reference transcriptome for the parasite Schistocephalus solidus: insights into the molecular evolution of parasitism.</title>
        <authorList>
            <person name="Hebert F.O."/>
            <person name="Grambauer S."/>
            <person name="Barber I."/>
            <person name="Landry C.R."/>
            <person name="Aubin-Horth N."/>
        </authorList>
    </citation>
    <scope>NUCLEOTIDE SEQUENCE</scope>
</reference>
<feature type="compositionally biased region" description="Polar residues" evidence="1">
    <location>
        <begin position="1072"/>
        <end position="1082"/>
    </location>
</feature>
<feature type="region of interest" description="Disordered" evidence="1">
    <location>
        <begin position="703"/>
        <end position="731"/>
    </location>
</feature>
<evidence type="ECO:0000256" key="1">
    <source>
        <dbReference type="SAM" id="MobiDB-lite"/>
    </source>
</evidence>
<proteinExistence type="predicted"/>
<dbReference type="InterPro" id="IPR032040">
    <property type="entry name" value="ELYS-bb"/>
</dbReference>
<feature type="domain" description="ELYS beta-propeller" evidence="2">
    <location>
        <begin position="284"/>
        <end position="362"/>
    </location>
</feature>
<organism evidence="3">
    <name type="scientific">Schistocephalus solidus</name>
    <name type="common">Tapeworm</name>
    <dbReference type="NCBI Taxonomy" id="70667"/>
    <lineage>
        <taxon>Eukaryota</taxon>
        <taxon>Metazoa</taxon>
        <taxon>Spiralia</taxon>
        <taxon>Lophotrochozoa</taxon>
        <taxon>Platyhelminthes</taxon>
        <taxon>Cestoda</taxon>
        <taxon>Eucestoda</taxon>
        <taxon>Diphyllobothriidea</taxon>
        <taxon>Diphyllobothriidae</taxon>
        <taxon>Schistocephalus</taxon>
    </lineage>
</organism>
<feature type="region of interest" description="Disordered" evidence="1">
    <location>
        <begin position="1051"/>
        <end position="1082"/>
    </location>
</feature>
<name>A0A0X3PFK1_SCHSO</name>
<evidence type="ECO:0000259" key="2">
    <source>
        <dbReference type="Pfam" id="PF16687"/>
    </source>
</evidence>
<dbReference type="Pfam" id="PF16687">
    <property type="entry name" value="ELYS-bb"/>
    <property type="match status" value="1"/>
</dbReference>
<feature type="compositionally biased region" description="Basic and acidic residues" evidence="1">
    <location>
        <begin position="1562"/>
        <end position="1571"/>
    </location>
</feature>
<protein>
    <recommendedName>
        <fullName evidence="2">ELYS beta-propeller domain-containing protein</fullName>
    </recommendedName>
</protein>
<evidence type="ECO:0000313" key="3">
    <source>
        <dbReference type="EMBL" id="JAP50583.1"/>
    </source>
</evidence>
<dbReference type="PANTHER" id="PTHR21583">
    <property type="entry name" value="ELYS PROTEIN"/>
    <property type="match status" value="1"/>
</dbReference>
<dbReference type="EMBL" id="GEEE01012642">
    <property type="protein sequence ID" value="JAP50583.1"/>
    <property type="molecule type" value="Transcribed_RNA"/>
</dbReference>
<gene>
    <name evidence="3" type="ORF">TR119958</name>
</gene>
<feature type="compositionally biased region" description="Polar residues" evidence="1">
    <location>
        <begin position="1572"/>
        <end position="1582"/>
    </location>
</feature>
<feature type="region of interest" description="Disordered" evidence="1">
    <location>
        <begin position="1562"/>
        <end position="1582"/>
    </location>
</feature>
<sequence>MQSVEHVWGSELDDQLLYCPGSSNQGTPASHSEVFIGSAGSASIAPRFTFNSTGSAVCMWSSRRLRCYLGGFTVDFSTFFDWSPVSNLPSVAFPLDDCQPTNWRIVDTLLLSFPCSASGSTAGKGATQGLAVLLTSKTVSRSLLCYLPDLRTPSRGRTISLHGKAVMLGLVWPDDNQSTVPLSGSLGVFSETMFAGVLTIAFEHGLVALIDLCLDWPVSKVGLNFRAEPAVASALAQSRKLLADDKRVSPFSLALEHTLMHLNDAAVSWDRFYYQLPNEKVAIKIPSQSVTVTLLQIIRPIKSLIIGFSFGGWQIWRLTDLKLTYTFQNPSLHCAVVSCAFAEPSDDPRYCCYLWVGWQAQKRSSRRRREPKEETTSPAPTAPTCTLFQLGFRNRTEHTNSLTQDIFYEYDNFFGASPRLSTKLAELSSLPNETPFVSQLKAVQSLSSSFTANRGLHSSRLTAIIWRPTAHIVRIGLFDIDRWYHAQMPSSIWPDNSFFAVYDAALDSSKSFPLTAHILPQSLLAFWVRTLRLERASAGLCGTTRTKKRPNVSNGVPLLRKPLPEVQMRPSVHAFEALVPFVFSGSCHQRPDDHCPQLTGNFLSLKFVSRQEKCLRDLSKVCLYEKQPSQPRQAPSPAFNVYLWITEAVACGLIRELEDVLIDDVSRIFDDSDPLMGIRLSLGLDNVTPEMLQQLGLDPNERFSEEPAQDVSSPRQSSQKRRRLVSEYGQTEVTSGDGQTLAEVLRPQWVVVANTLFEQKMLRELMGLTKLKNSSTFGATNTTSDSSFIRAWIWLRWLGYKTTFNRLCEPIFLTLAAGEEAEGTDSQKLNSSALDEINACVSQLRELADLALNVLGPAEKQDDVACDTDRVRLSDQLRIIRAYSDYTHTVGLLLRLGLLPQVFSEDAVKAPVFGKFGCVRQLTPYCPVPLARLIASFQKRYADLPEDIQSRETPFSPPITYRLLKYLFGQTEREGKEKVDGTSIAKNIWMDQEDLVDGSGSSQLLFYPPRRLQSVCALWQAWDAPARARTALLIFLLFDWVAVLALLPASSDQSSDSNKVPDARTQRRVRYRSQSPEETSPTARAIKMHKYVVTEFLKDFPTEKPLLTAIQTLWLFDRCRFKEILTSDLSPIVTGQVTSLSQLPEIFPNQAHFLVRLSLFFGQTRLALLFDPAHTTDDPALYTNFLPANPKAVAAPLAALTRLRRMYASVPEEEAAALFLQCVRYFLKYGRLLDLLNSNLSSWETTIFTDYLKSSGYRDLLFCCLLARSQYKAAANLVSELDPNQPAAFCWRESSATPATRCHGDQACVELLKIVDSCLSLNSWMLKELVDEEVPTAVALRPFLSRLHNTFGPCDTLADGQSEQDAGHLEAVTLVKGPAFLKTPKTAALPVQLNTVDRNQRSEFWRIYNRMRDMDKRSSQFKSPSPMRPLITTSVRRRHEKMLGYVYSEPVNSARKSTRRRSVSQLLSTSNDIRPFHSSTEVRKKLDFWSELRRWHKPGAPEDTVCETTVLPDTSFVKMDLSKTIDGTQTDENDEVSDEHSYADSEVTINPRTLTLHEDVPPVETLDRPKSPENSQMDSAPVLSSTSRLLKHLEAVSSEGLSVNFTFSPPINLLVNRITHSPCSVLRHRSKTVNSRLIWKFTN</sequence>
<accession>A0A0X3PFK1</accession>